<dbReference type="GO" id="GO:0046872">
    <property type="term" value="F:metal ion binding"/>
    <property type="evidence" value="ECO:0007669"/>
    <property type="project" value="UniProtKB-KW"/>
</dbReference>
<evidence type="ECO:0000256" key="5">
    <source>
        <dbReference type="ARBA" id="ARBA00022723"/>
    </source>
</evidence>
<feature type="domain" description="Fibronectin type-III" evidence="16">
    <location>
        <begin position="18"/>
        <end position="119"/>
    </location>
</feature>
<keyword evidence="11 14" id="KW-1015">Disulfide bond</keyword>
<keyword evidence="12 14" id="KW-0675">Receptor</keyword>
<keyword evidence="5 14" id="KW-0479">Metal-binding</keyword>
<evidence type="ECO:0000256" key="10">
    <source>
        <dbReference type="ARBA" id="ARBA00023136"/>
    </source>
</evidence>
<evidence type="ECO:0000256" key="7">
    <source>
        <dbReference type="ARBA" id="ARBA00022737"/>
    </source>
</evidence>
<comment type="subcellular location">
    <subcellularLocation>
        <location evidence="1 14">Membrane</location>
        <topology evidence="1 14">Single-pass type I membrane protein</topology>
    </subcellularLocation>
</comment>
<keyword evidence="6" id="KW-0732">Signal</keyword>
<dbReference type="InterPro" id="IPR036116">
    <property type="entry name" value="FN3_sf"/>
</dbReference>
<dbReference type="GO" id="GO:0004896">
    <property type="term" value="F:cytokine receptor activity"/>
    <property type="evidence" value="ECO:0007669"/>
    <property type="project" value="TreeGrafter"/>
</dbReference>
<comment type="domain">
    <text evidence="14">The box 1 motif is required for JAK interaction and/or activation.</text>
</comment>
<name>A0A8B9KH28_ASTMX</name>
<evidence type="ECO:0000256" key="2">
    <source>
        <dbReference type="ARBA" id="ARBA00007885"/>
    </source>
</evidence>
<dbReference type="CDD" id="cd00063">
    <property type="entry name" value="FN3"/>
    <property type="match status" value="2"/>
</dbReference>
<evidence type="ECO:0000256" key="6">
    <source>
        <dbReference type="ARBA" id="ARBA00022729"/>
    </source>
</evidence>
<dbReference type="FunFam" id="2.60.40.10:FF:000358">
    <property type="entry name" value="Prolactin receptor"/>
    <property type="match status" value="1"/>
</dbReference>
<keyword evidence="13" id="KW-0325">Glycoprotein</keyword>
<accession>A0A8B9KH28</accession>
<evidence type="ECO:0000256" key="12">
    <source>
        <dbReference type="ARBA" id="ARBA00023170"/>
    </source>
</evidence>
<dbReference type="InterPro" id="IPR003961">
    <property type="entry name" value="FN3_dom"/>
</dbReference>
<dbReference type="GO" id="GO:0009897">
    <property type="term" value="C:external side of plasma membrane"/>
    <property type="evidence" value="ECO:0007669"/>
    <property type="project" value="TreeGrafter"/>
</dbReference>
<dbReference type="PANTHER" id="PTHR23036:SF86">
    <property type="entry name" value="PROLACTIN RECEPTOR"/>
    <property type="match status" value="1"/>
</dbReference>
<evidence type="ECO:0000256" key="11">
    <source>
        <dbReference type="ARBA" id="ARBA00023157"/>
    </source>
</evidence>
<evidence type="ECO:0000313" key="18">
    <source>
        <dbReference type="Proteomes" id="UP000694621"/>
    </source>
</evidence>
<evidence type="ECO:0000313" key="17">
    <source>
        <dbReference type="Ensembl" id="ENSAMXP00005035530.1"/>
    </source>
</evidence>
<evidence type="ECO:0000256" key="13">
    <source>
        <dbReference type="ARBA" id="ARBA00023180"/>
    </source>
</evidence>
<protein>
    <recommendedName>
        <fullName evidence="3 14">Prolactin receptor</fullName>
        <shortName evidence="14">PRL-R</shortName>
    </recommendedName>
</protein>
<comment type="similarity">
    <text evidence="2 14">Belongs to the type I cytokine receptor family. Type 1 subfamily.</text>
</comment>
<evidence type="ECO:0000256" key="9">
    <source>
        <dbReference type="ARBA" id="ARBA00022989"/>
    </source>
</evidence>
<feature type="domain" description="Fibronectin type-III" evidence="16">
    <location>
        <begin position="120"/>
        <end position="219"/>
    </location>
</feature>
<dbReference type="PANTHER" id="PTHR23036">
    <property type="entry name" value="CYTOKINE RECEPTOR"/>
    <property type="match status" value="1"/>
</dbReference>
<evidence type="ECO:0000256" key="15">
    <source>
        <dbReference type="SAM" id="MobiDB-lite"/>
    </source>
</evidence>
<evidence type="ECO:0000256" key="3">
    <source>
        <dbReference type="ARBA" id="ARBA00019818"/>
    </source>
</evidence>
<comment type="function">
    <text evidence="14">This is a receptor for the anterior pituitary hormone prolactin.</text>
</comment>
<keyword evidence="7" id="KW-0677">Repeat</keyword>
<organism evidence="17 18">
    <name type="scientific">Astyanax mexicanus</name>
    <name type="common">Blind cave fish</name>
    <name type="synonym">Astyanax fasciatus mexicanus</name>
    <dbReference type="NCBI Taxonomy" id="7994"/>
    <lineage>
        <taxon>Eukaryota</taxon>
        <taxon>Metazoa</taxon>
        <taxon>Chordata</taxon>
        <taxon>Craniata</taxon>
        <taxon>Vertebrata</taxon>
        <taxon>Euteleostomi</taxon>
        <taxon>Actinopterygii</taxon>
        <taxon>Neopterygii</taxon>
        <taxon>Teleostei</taxon>
        <taxon>Ostariophysi</taxon>
        <taxon>Characiformes</taxon>
        <taxon>Characoidei</taxon>
        <taxon>Acestrorhamphidae</taxon>
        <taxon>Acestrorhamphinae</taxon>
        <taxon>Astyanax</taxon>
    </lineage>
</organism>
<dbReference type="InterPro" id="IPR050379">
    <property type="entry name" value="Type-I_Cytokine_Rcpt"/>
</dbReference>
<dbReference type="Proteomes" id="UP000694621">
    <property type="component" value="Unplaced"/>
</dbReference>
<evidence type="ECO:0000256" key="1">
    <source>
        <dbReference type="ARBA" id="ARBA00004479"/>
    </source>
</evidence>
<evidence type="ECO:0000256" key="4">
    <source>
        <dbReference type="ARBA" id="ARBA00022692"/>
    </source>
</evidence>
<reference evidence="17" key="1">
    <citation type="submission" date="2025-08" db="UniProtKB">
        <authorList>
            <consortium name="Ensembl"/>
        </authorList>
    </citation>
    <scope>IDENTIFICATION</scope>
</reference>
<keyword evidence="8 14" id="KW-0862">Zinc</keyword>
<dbReference type="SUPFAM" id="SSF49265">
    <property type="entry name" value="Fibronectin type III"/>
    <property type="match status" value="2"/>
</dbReference>
<dbReference type="SMART" id="SM00060">
    <property type="entry name" value="FN3"/>
    <property type="match status" value="2"/>
</dbReference>
<dbReference type="InterPro" id="IPR013783">
    <property type="entry name" value="Ig-like_fold"/>
</dbReference>
<sequence>HSVSESVSLILIFIGFSAPGRPRVISCRSPEKETFTCWWEPGDDGGLPTTYALYYRLEGSETIYECPDYKTAGENSCFFSKNDTSLWVNYNISVVASNDMGKSVSEPVEVDVVYIVQPNTPESVMVSVLEDNHGPYLRVDWEKPQSADTRSGWITLVYQLRVKQAKDETWEEYDAGMQKYYKVFSLHSGKEYMVQVRCKPDHGFWSEWTTPKLNYILHICVYSVKHCLLPPVPGPKIRGFDQQLLKNGKSEEMFNALVIPGFPPTSTYEDLLVEYLEVYDDEKRELVLNEKNLIEGSMKSKSTSSDNDSGRGSCDSRTLLMEKCVDESGTEQELSQYGEASWASSDSEGRDNPASPGLEDGKVQMWPSVFSSPQSHNFQQQHPGGLRASHHSVPEISCVSPHVQTCCGQQDQLEGFQFSKPGLYRYAQMYSMDTIECKHVAQEPQSQSQSQSQSAEYVEVQTVNQENVLLVTPLSNPEGPNPELSDFSGEDYSKVRDVTSDNVLLLQRDLSVSQFVGDYCQDQIGQVDPCFLQQQQQEQTCKLNAHLHHPASTLQEDMRLAENGYVDTTMMMS</sequence>
<gene>
    <name evidence="14" type="primary">PRLR</name>
</gene>
<comment type="domain">
    <text evidence="14">The WSXWS motif appears to be necessary for proper protein folding and thereby efficient intracellular transport and cell-surface receptor binding.</text>
</comment>
<evidence type="ECO:0000256" key="14">
    <source>
        <dbReference type="RuleBase" id="RU365035"/>
    </source>
</evidence>
<dbReference type="GO" id="GO:0019955">
    <property type="term" value="F:cytokine binding"/>
    <property type="evidence" value="ECO:0007669"/>
    <property type="project" value="TreeGrafter"/>
</dbReference>
<dbReference type="Ensembl" id="ENSAMXT00005038751.1">
    <property type="protein sequence ID" value="ENSAMXP00005035530.1"/>
    <property type="gene ID" value="ENSAMXG00005016745.1"/>
</dbReference>
<feature type="compositionally biased region" description="Polar residues" evidence="15">
    <location>
        <begin position="369"/>
        <end position="382"/>
    </location>
</feature>
<dbReference type="GO" id="GO:0043235">
    <property type="term" value="C:receptor complex"/>
    <property type="evidence" value="ECO:0007669"/>
    <property type="project" value="TreeGrafter"/>
</dbReference>
<keyword evidence="10" id="KW-0472">Membrane</keyword>
<dbReference type="FunFam" id="2.60.40.10:FF:000287">
    <property type="entry name" value="Prolactin receptor"/>
    <property type="match status" value="1"/>
</dbReference>
<keyword evidence="9" id="KW-1133">Transmembrane helix</keyword>
<evidence type="ECO:0000256" key="8">
    <source>
        <dbReference type="ARBA" id="ARBA00022833"/>
    </source>
</evidence>
<dbReference type="AlphaFoldDB" id="A0A8B9KH28"/>
<keyword evidence="4" id="KW-0812">Transmembrane</keyword>
<evidence type="ECO:0000259" key="16">
    <source>
        <dbReference type="PROSITE" id="PS50853"/>
    </source>
</evidence>
<dbReference type="PROSITE" id="PS50853">
    <property type="entry name" value="FN3"/>
    <property type="match status" value="2"/>
</dbReference>
<dbReference type="InterPro" id="IPR015152">
    <property type="entry name" value="Growth/epo_recpt_lig-bind"/>
</dbReference>
<dbReference type="Pfam" id="PF09067">
    <property type="entry name" value="EpoR_lig-bind"/>
    <property type="match status" value="1"/>
</dbReference>
<dbReference type="Gene3D" id="2.60.40.10">
    <property type="entry name" value="Immunoglobulins"/>
    <property type="match status" value="2"/>
</dbReference>
<proteinExistence type="inferred from homology"/>
<feature type="region of interest" description="Disordered" evidence="15">
    <location>
        <begin position="329"/>
        <end position="390"/>
    </location>
</feature>